<feature type="region of interest" description="Disordered" evidence="1">
    <location>
        <begin position="1"/>
        <end position="30"/>
    </location>
</feature>
<dbReference type="EMBL" id="JAKELL010000183">
    <property type="protein sequence ID" value="KAH8979152.1"/>
    <property type="molecule type" value="Genomic_DNA"/>
</dbReference>
<reference evidence="2" key="1">
    <citation type="submission" date="2022-01" db="EMBL/GenBank/DDBJ databases">
        <title>Comparative genomics reveals a dynamic genome evolution in the ectomycorrhizal milk-cap (Lactarius) mushrooms.</title>
        <authorList>
            <consortium name="DOE Joint Genome Institute"/>
            <person name="Lebreton A."/>
            <person name="Tang N."/>
            <person name="Kuo A."/>
            <person name="LaButti K."/>
            <person name="Drula E."/>
            <person name="Barry K."/>
            <person name="Clum A."/>
            <person name="Lipzen A."/>
            <person name="Mousain D."/>
            <person name="Ng V."/>
            <person name="Wang R."/>
            <person name="Wang X."/>
            <person name="Dai Y."/>
            <person name="Henrissat B."/>
            <person name="Grigoriev I.V."/>
            <person name="Guerin-Laguette A."/>
            <person name="Yu F."/>
            <person name="Martin F.M."/>
        </authorList>
    </citation>
    <scope>NUCLEOTIDE SEQUENCE</scope>
    <source>
        <strain evidence="2">QP</strain>
    </source>
</reference>
<feature type="compositionally biased region" description="Polar residues" evidence="1">
    <location>
        <begin position="1"/>
        <end position="15"/>
    </location>
</feature>
<evidence type="ECO:0000313" key="3">
    <source>
        <dbReference type="Proteomes" id="UP001201163"/>
    </source>
</evidence>
<dbReference type="Proteomes" id="UP001201163">
    <property type="component" value="Unassembled WGS sequence"/>
</dbReference>
<accession>A0AAD4L6U2</accession>
<comment type="caution">
    <text evidence="2">The sequence shown here is derived from an EMBL/GenBank/DDBJ whole genome shotgun (WGS) entry which is preliminary data.</text>
</comment>
<sequence length="244" mass="26870">MAATTRMGTVNTGSNIDGEEEKQGKVKKTRVKRALYHQEVEAEKTQGQSVAGNRGRRMTLFHWDCAWGFLSHSVSNEKDGISGPHTVRRVQSWMSTIQAPGQPLQTWEGLGSSQSCVTITNTEFTTSSGCQTEPMLSSDDGLRYRMSSEPNEGEYCDALANLLKRSDQFPSMDGADVDMYPPPSHGYYDNDDNDNTDQGRYILATPEDAQLVSQSTNHAIDKGFGIFSVSRFSSHVSDSASYST</sequence>
<keyword evidence="3" id="KW-1185">Reference proteome</keyword>
<gene>
    <name evidence="2" type="ORF">EDB92DRAFT_1821149</name>
</gene>
<dbReference type="AlphaFoldDB" id="A0AAD4L6U2"/>
<evidence type="ECO:0000256" key="1">
    <source>
        <dbReference type="SAM" id="MobiDB-lite"/>
    </source>
</evidence>
<protein>
    <submittedName>
        <fullName evidence="2">Uncharacterized protein</fullName>
    </submittedName>
</protein>
<organism evidence="2 3">
    <name type="scientific">Lactarius akahatsu</name>
    <dbReference type="NCBI Taxonomy" id="416441"/>
    <lineage>
        <taxon>Eukaryota</taxon>
        <taxon>Fungi</taxon>
        <taxon>Dikarya</taxon>
        <taxon>Basidiomycota</taxon>
        <taxon>Agaricomycotina</taxon>
        <taxon>Agaricomycetes</taxon>
        <taxon>Russulales</taxon>
        <taxon>Russulaceae</taxon>
        <taxon>Lactarius</taxon>
    </lineage>
</organism>
<evidence type="ECO:0000313" key="2">
    <source>
        <dbReference type="EMBL" id="KAH8979152.1"/>
    </source>
</evidence>
<proteinExistence type="predicted"/>
<name>A0AAD4L6U2_9AGAM</name>